<evidence type="ECO:0000313" key="2">
    <source>
        <dbReference type="Proteomes" id="UP001482513"/>
    </source>
</evidence>
<dbReference type="Proteomes" id="UP001482513">
    <property type="component" value="Unassembled WGS sequence"/>
</dbReference>
<keyword evidence="2" id="KW-1185">Reference proteome</keyword>
<organism evidence="1 2">
    <name type="scientific">Leptolyngbya subtilissima DQ-A4</name>
    <dbReference type="NCBI Taxonomy" id="2933933"/>
    <lineage>
        <taxon>Bacteria</taxon>
        <taxon>Bacillati</taxon>
        <taxon>Cyanobacteriota</taxon>
        <taxon>Cyanophyceae</taxon>
        <taxon>Leptolyngbyales</taxon>
        <taxon>Leptolyngbyaceae</taxon>
        <taxon>Leptolyngbya group</taxon>
        <taxon>Leptolyngbya</taxon>
    </lineage>
</organism>
<comment type="caution">
    <text evidence="1">The sequence shown here is derived from an EMBL/GenBank/DDBJ whole genome shotgun (WGS) entry which is preliminary data.</text>
</comment>
<dbReference type="EMBL" id="JAMPKX010000007">
    <property type="protein sequence ID" value="MEP0948447.1"/>
    <property type="molecule type" value="Genomic_DNA"/>
</dbReference>
<accession>A0ABV0K6W1</accession>
<sequence length="64" mass="6969">MRGLSLVGLLVGLGVVGMLMFHQNKPAETSETPLPTKNIEKANEAAEVVEQQAEQLQQDLQKLP</sequence>
<gene>
    <name evidence="1" type="ORF">NC992_16295</name>
</gene>
<reference evidence="1 2" key="1">
    <citation type="submission" date="2022-04" db="EMBL/GenBank/DDBJ databases">
        <title>Positive selection, recombination, and allopatry shape intraspecific diversity of widespread and dominant cyanobacteria.</title>
        <authorList>
            <person name="Wei J."/>
            <person name="Shu W."/>
            <person name="Hu C."/>
        </authorList>
    </citation>
    <scope>NUCLEOTIDE SEQUENCE [LARGE SCALE GENOMIC DNA]</scope>
    <source>
        <strain evidence="1 2">DQ-A4</strain>
    </source>
</reference>
<proteinExistence type="predicted"/>
<name>A0ABV0K6W1_9CYAN</name>
<dbReference type="RefSeq" id="WP_190704108.1">
    <property type="nucleotide sequence ID" value="NZ_JAMPKX010000007.1"/>
</dbReference>
<evidence type="ECO:0000313" key="1">
    <source>
        <dbReference type="EMBL" id="MEP0948447.1"/>
    </source>
</evidence>
<protein>
    <submittedName>
        <fullName evidence="1">Uncharacterized protein</fullName>
    </submittedName>
</protein>